<sequence length="195" mass="22320">MRDYNFFEPFLKERKNTGLKLIYGGIVASLIVGIMAVTYLYQIFEIRGLENDIKVQKQTINSPKLKEIAIKRNKTQKKLDILKKYSNQVENTNKITIEEDNINTLLIKSISNKLPTEISFQSMIIKDNNISIQGTSQNRTAIAELIHNLKSTDEFNEVYVGGISNLEKEENEIKQQGYSFNITFELKGECSSEGE</sequence>
<proteinExistence type="predicted"/>
<dbReference type="RefSeq" id="WP_268040887.1">
    <property type="nucleotide sequence ID" value="NZ_JAPQER010000003.1"/>
</dbReference>
<comment type="caution">
    <text evidence="2">The sequence shown here is derived from an EMBL/GenBank/DDBJ whole genome shotgun (WGS) entry which is preliminary data.</text>
</comment>
<keyword evidence="1" id="KW-1133">Transmembrane helix</keyword>
<organism evidence="2 3">
    <name type="scientific">Clostridium aestuarii</name>
    <dbReference type="NCBI Taxonomy" id="338193"/>
    <lineage>
        <taxon>Bacteria</taxon>
        <taxon>Bacillati</taxon>
        <taxon>Bacillota</taxon>
        <taxon>Clostridia</taxon>
        <taxon>Eubacteriales</taxon>
        <taxon>Clostridiaceae</taxon>
        <taxon>Clostridium</taxon>
    </lineage>
</organism>
<dbReference type="PANTHER" id="PTHR40278">
    <property type="entry name" value="DNA UTILIZATION PROTEIN HOFN"/>
    <property type="match status" value="1"/>
</dbReference>
<keyword evidence="1" id="KW-0472">Membrane</keyword>
<keyword evidence="1" id="KW-0812">Transmembrane</keyword>
<dbReference type="PANTHER" id="PTHR40278:SF1">
    <property type="entry name" value="DNA UTILIZATION PROTEIN HOFN"/>
    <property type="match status" value="1"/>
</dbReference>
<dbReference type="Proteomes" id="UP001078443">
    <property type="component" value="Unassembled WGS sequence"/>
</dbReference>
<gene>
    <name evidence="2" type="ORF">OW763_09540</name>
</gene>
<dbReference type="InterPro" id="IPR007813">
    <property type="entry name" value="PilN"/>
</dbReference>
<evidence type="ECO:0000313" key="3">
    <source>
        <dbReference type="Proteomes" id="UP001078443"/>
    </source>
</evidence>
<accession>A0ABT4D1R9</accession>
<evidence type="ECO:0000313" key="2">
    <source>
        <dbReference type="EMBL" id="MCY6484582.1"/>
    </source>
</evidence>
<name>A0ABT4D1R9_9CLOT</name>
<feature type="transmembrane region" description="Helical" evidence="1">
    <location>
        <begin position="21"/>
        <end position="41"/>
    </location>
</feature>
<dbReference type="InterPro" id="IPR052534">
    <property type="entry name" value="Extracell_DNA_Util/SecSys_Comp"/>
</dbReference>
<reference evidence="2" key="1">
    <citation type="submission" date="2022-12" db="EMBL/GenBank/DDBJ databases">
        <authorList>
            <person name="Wang J."/>
        </authorList>
    </citation>
    <scope>NUCLEOTIDE SEQUENCE</scope>
    <source>
        <strain evidence="2">HY-45-18</strain>
    </source>
</reference>
<protein>
    <submittedName>
        <fullName evidence="2">PilN domain-containing protein</fullName>
    </submittedName>
</protein>
<keyword evidence="3" id="KW-1185">Reference proteome</keyword>
<dbReference type="Pfam" id="PF05137">
    <property type="entry name" value="PilN"/>
    <property type="match status" value="1"/>
</dbReference>
<evidence type="ECO:0000256" key="1">
    <source>
        <dbReference type="SAM" id="Phobius"/>
    </source>
</evidence>
<dbReference type="EMBL" id="JAPQER010000003">
    <property type="protein sequence ID" value="MCY6484582.1"/>
    <property type="molecule type" value="Genomic_DNA"/>
</dbReference>